<feature type="domain" description="AMP-dependent synthetase/ligase" evidence="3">
    <location>
        <begin position="21"/>
        <end position="382"/>
    </location>
</feature>
<keyword evidence="5" id="KW-1185">Reference proteome</keyword>
<evidence type="ECO:0000256" key="2">
    <source>
        <dbReference type="ARBA" id="ARBA00022598"/>
    </source>
</evidence>
<dbReference type="EMBL" id="JBHYPX010000016">
    <property type="protein sequence ID" value="MFE1352455.1"/>
    <property type="molecule type" value="Genomic_DNA"/>
</dbReference>
<name>A0ABW6GI87_9ACTN</name>
<gene>
    <name evidence="4" type="ORF">ACFW6T_10745</name>
</gene>
<protein>
    <submittedName>
        <fullName evidence="4">Class I adenylate-forming enzyme family protein</fullName>
    </submittedName>
</protein>
<dbReference type="Gene3D" id="3.40.50.12780">
    <property type="entry name" value="N-terminal domain of ligase-like"/>
    <property type="match status" value="1"/>
</dbReference>
<evidence type="ECO:0000259" key="3">
    <source>
        <dbReference type="Pfam" id="PF00501"/>
    </source>
</evidence>
<dbReference type="PANTHER" id="PTHR43201:SF5">
    <property type="entry name" value="MEDIUM-CHAIN ACYL-COA LIGASE ACSF2, MITOCHONDRIAL"/>
    <property type="match status" value="1"/>
</dbReference>
<evidence type="ECO:0000256" key="1">
    <source>
        <dbReference type="ARBA" id="ARBA00006432"/>
    </source>
</evidence>
<dbReference type="InterPro" id="IPR000873">
    <property type="entry name" value="AMP-dep_synth/lig_dom"/>
</dbReference>
<comment type="caution">
    <text evidence="4">The sequence shown here is derived from an EMBL/GenBank/DDBJ whole genome shotgun (WGS) entry which is preliminary data.</text>
</comment>
<reference evidence="4 5" key="1">
    <citation type="submission" date="2024-09" db="EMBL/GenBank/DDBJ databases">
        <title>The Natural Products Discovery Center: Release of the First 8490 Sequenced Strains for Exploring Actinobacteria Biosynthetic Diversity.</title>
        <authorList>
            <person name="Kalkreuter E."/>
            <person name="Kautsar S.A."/>
            <person name="Yang D."/>
            <person name="Bader C.D."/>
            <person name="Teijaro C.N."/>
            <person name="Fluegel L."/>
            <person name="Davis C.M."/>
            <person name="Simpson J.R."/>
            <person name="Lauterbach L."/>
            <person name="Steele A.D."/>
            <person name="Gui C."/>
            <person name="Meng S."/>
            <person name="Li G."/>
            <person name="Viehrig K."/>
            <person name="Ye F."/>
            <person name="Su P."/>
            <person name="Kiefer A.F."/>
            <person name="Nichols A."/>
            <person name="Cepeda A.J."/>
            <person name="Yan W."/>
            <person name="Fan B."/>
            <person name="Jiang Y."/>
            <person name="Adhikari A."/>
            <person name="Zheng C.-J."/>
            <person name="Schuster L."/>
            <person name="Cowan T.M."/>
            <person name="Smanski M.J."/>
            <person name="Chevrette M.G."/>
            <person name="De Carvalho L.P.S."/>
            <person name="Shen B."/>
        </authorList>
    </citation>
    <scope>NUCLEOTIDE SEQUENCE [LARGE SCALE GENOMIC DNA]</scope>
    <source>
        <strain evidence="4 5">NPDC058753</strain>
    </source>
</reference>
<dbReference type="SUPFAM" id="SSF56801">
    <property type="entry name" value="Acetyl-CoA synthetase-like"/>
    <property type="match status" value="1"/>
</dbReference>
<dbReference type="Gene3D" id="3.30.300.30">
    <property type="match status" value="1"/>
</dbReference>
<dbReference type="Pfam" id="PF00501">
    <property type="entry name" value="AMP-binding"/>
    <property type="match status" value="1"/>
</dbReference>
<keyword evidence="2" id="KW-0436">Ligase</keyword>
<sequence length="542" mass="59282">MFSRDLIQPVHTFPELLDAVRAQPDPSRPAITFYRGTERGTSLDYGAYLAAIDAWAAYLQGEGVVPGDRVATLMRNRIEVPVFYLAAMSIGAVVVPLNPAYSVAEMEYVLGDANPVLVLTDRETGLERVDELRRGRRVRLLEDVAPEGVAPATGGAPRPVAVNGDNPAIILYTSGTTAFPKGVVQMHRNLVANAWSMVKALGIDHPVQYSVMPFYHAHAVGFGMMTCLLSSGHLVMTDRMDPFSWARVVAGERVTVTSMVPSMLQLLLRTRVTKAAVPDLKWIFVSAAPLPSALAREFEEQSGLRLAHAWGLSEYTNFATILPATDPDPVRSAMMFDRDTPCVGYPLDGARVSVVRPDGTETDPGELGELRITGPSLSLGYHRKPDETARAFRDGWLHSGDEGYYLAEGGRKYFFVTDRIKDLIIRSGDKISPTAVESAILAELPELAGRVVAVGYPHQTYGEEVGLVVDTEDMAGVQDRLMKTVQDLPVRNRPKVVLWGQDVIPRTHTGKTQRRMLVPHFAAYRDRSAAGTVAPLDPAARP</sequence>
<proteinExistence type="inferred from homology"/>
<dbReference type="InterPro" id="IPR045851">
    <property type="entry name" value="AMP-bd_C_sf"/>
</dbReference>
<accession>A0ABW6GI87</accession>
<evidence type="ECO:0000313" key="5">
    <source>
        <dbReference type="Proteomes" id="UP001599542"/>
    </source>
</evidence>
<evidence type="ECO:0000313" key="4">
    <source>
        <dbReference type="EMBL" id="MFE1352455.1"/>
    </source>
</evidence>
<dbReference type="PANTHER" id="PTHR43201">
    <property type="entry name" value="ACYL-COA SYNTHETASE"/>
    <property type="match status" value="1"/>
</dbReference>
<dbReference type="RefSeq" id="WP_380325167.1">
    <property type="nucleotide sequence ID" value="NZ_JBHYPW010000028.1"/>
</dbReference>
<organism evidence="4 5">
    <name type="scientific">Kitasatospora phosalacinea</name>
    <dbReference type="NCBI Taxonomy" id="2065"/>
    <lineage>
        <taxon>Bacteria</taxon>
        <taxon>Bacillati</taxon>
        <taxon>Actinomycetota</taxon>
        <taxon>Actinomycetes</taxon>
        <taxon>Kitasatosporales</taxon>
        <taxon>Streptomycetaceae</taxon>
        <taxon>Kitasatospora</taxon>
    </lineage>
</organism>
<comment type="similarity">
    <text evidence="1">Belongs to the ATP-dependent AMP-binding enzyme family.</text>
</comment>
<dbReference type="InterPro" id="IPR042099">
    <property type="entry name" value="ANL_N_sf"/>
</dbReference>
<dbReference type="Proteomes" id="UP001599542">
    <property type="component" value="Unassembled WGS sequence"/>
</dbReference>